<dbReference type="Proteomes" id="UP000177913">
    <property type="component" value="Unassembled WGS sequence"/>
</dbReference>
<protein>
    <submittedName>
        <fullName evidence="1">Uncharacterized protein</fullName>
    </submittedName>
</protein>
<dbReference type="EMBL" id="MFZO01000039">
    <property type="protein sequence ID" value="OGK24055.1"/>
    <property type="molecule type" value="Genomic_DNA"/>
</dbReference>
<proteinExistence type="predicted"/>
<evidence type="ECO:0000313" key="1">
    <source>
        <dbReference type="EMBL" id="OGK24055.1"/>
    </source>
</evidence>
<comment type="caution">
    <text evidence="1">The sequence shown here is derived from an EMBL/GenBank/DDBJ whole genome shotgun (WGS) entry which is preliminary data.</text>
</comment>
<name>A0A1F7GZ31_9BACT</name>
<accession>A0A1F7GZ31</accession>
<organism evidence="1 2">
    <name type="scientific">Candidatus Roizmanbacteria bacterium RIFCSPHIGHO2_02_FULL_38_11</name>
    <dbReference type="NCBI Taxonomy" id="1802039"/>
    <lineage>
        <taxon>Bacteria</taxon>
        <taxon>Candidatus Roizmaniibacteriota</taxon>
    </lineage>
</organism>
<sequence length="218" mass="24701">MASNKPTSPVKASTQIFVEIEEIKDDILLMKDYSAAVVVEVGAVNFWLLSAEEQSSMIYSYSSLLNSLSFPTQILILSKKMDVSSYLDYLQGKINRQSVELMKNRLLSYKEFIKTVVKKNTVLEKRFFFVVPFSTLEMGVSGVNTKSLNKEYVVSRAKTSLYPKRDHLVRLLSKIGLRASVLQRQELVELFFNLYNSSPTGKRLAPIESYTDVVLTTG</sequence>
<gene>
    <name evidence="1" type="ORF">A3C25_05070</name>
</gene>
<reference evidence="1 2" key="1">
    <citation type="journal article" date="2016" name="Nat. Commun.">
        <title>Thousands of microbial genomes shed light on interconnected biogeochemical processes in an aquifer system.</title>
        <authorList>
            <person name="Anantharaman K."/>
            <person name="Brown C.T."/>
            <person name="Hug L.A."/>
            <person name="Sharon I."/>
            <person name="Castelle C.J."/>
            <person name="Probst A.J."/>
            <person name="Thomas B.C."/>
            <person name="Singh A."/>
            <person name="Wilkins M.J."/>
            <person name="Karaoz U."/>
            <person name="Brodie E.L."/>
            <person name="Williams K.H."/>
            <person name="Hubbard S.S."/>
            <person name="Banfield J.F."/>
        </authorList>
    </citation>
    <scope>NUCLEOTIDE SEQUENCE [LARGE SCALE GENOMIC DNA]</scope>
</reference>
<evidence type="ECO:0000313" key="2">
    <source>
        <dbReference type="Proteomes" id="UP000177913"/>
    </source>
</evidence>
<dbReference type="AlphaFoldDB" id="A0A1F7GZ31"/>